<gene>
    <name evidence="10" type="ORF">C2E21_8345</name>
</gene>
<dbReference type="PANTHER" id="PTHR42866">
    <property type="entry name" value="3-DEOXY-MANNO-OCTULOSONATE CYTIDYLYLTRANSFERASE"/>
    <property type="match status" value="1"/>
</dbReference>
<dbReference type="FunFam" id="3.90.550.10:FF:000011">
    <property type="entry name" value="3-deoxy-manno-octulosonate cytidylyltransferase"/>
    <property type="match status" value="1"/>
</dbReference>
<dbReference type="STRING" id="3076.A0A2P6TFE3"/>
<keyword evidence="2" id="KW-0808">Transferase</keyword>
<comment type="subcellular location">
    <subcellularLocation>
        <location evidence="1">Membrane</location>
    </subcellularLocation>
</comment>
<name>A0A2P6TFE3_CHLSO</name>
<dbReference type="GO" id="GO:0008690">
    <property type="term" value="F:3-deoxy-manno-octulosonate cytidylyltransferase activity"/>
    <property type="evidence" value="ECO:0007669"/>
    <property type="project" value="UniProtKB-EC"/>
</dbReference>
<proteinExistence type="inferred from homology"/>
<comment type="caution">
    <text evidence="10">The sequence shown here is derived from an EMBL/GenBank/DDBJ whole genome shotgun (WGS) entry which is preliminary data.</text>
</comment>
<comment type="pathway">
    <text evidence="5">Nucleotide-sugar biosynthesis; CMP-3-deoxy-D-manno-octulosonate biosynthesis; CMP-3-deoxy-D-manno-octulosonate from 3-deoxy-D-manno-octulosonate and CTP: step 1/1.</text>
</comment>
<reference evidence="10 11" key="1">
    <citation type="journal article" date="2018" name="Plant J.">
        <title>Genome sequences of Chlorella sorokiniana UTEX 1602 and Micractinium conductrix SAG 241.80: implications to maltose excretion by a green alga.</title>
        <authorList>
            <person name="Arriola M.B."/>
            <person name="Velmurugan N."/>
            <person name="Zhang Y."/>
            <person name="Plunkett M.H."/>
            <person name="Hondzo H."/>
            <person name="Barney B.M."/>
        </authorList>
    </citation>
    <scope>NUCLEOTIDE SEQUENCE [LARGE SCALE GENOMIC DNA]</scope>
    <source>
        <strain evidence="11">UTEX 1602</strain>
    </source>
</reference>
<dbReference type="NCBIfam" id="NF003952">
    <property type="entry name" value="PRK05450.1-5"/>
    <property type="match status" value="1"/>
</dbReference>
<feature type="transmembrane region" description="Helical" evidence="9">
    <location>
        <begin position="20"/>
        <end position="40"/>
    </location>
</feature>
<dbReference type="EMBL" id="LHPG02000019">
    <property type="protein sequence ID" value="PRW32680.1"/>
    <property type="molecule type" value="Genomic_DNA"/>
</dbReference>
<evidence type="ECO:0000256" key="5">
    <source>
        <dbReference type="ARBA" id="ARBA00060624"/>
    </source>
</evidence>
<keyword evidence="3" id="KW-0548">Nucleotidyltransferase</keyword>
<keyword evidence="9" id="KW-0812">Transmembrane</keyword>
<dbReference type="HAMAP" id="MF_00057">
    <property type="entry name" value="KdsB"/>
    <property type="match status" value="1"/>
</dbReference>
<dbReference type="Pfam" id="PF02348">
    <property type="entry name" value="CTP_transf_3"/>
    <property type="match status" value="1"/>
</dbReference>
<evidence type="ECO:0000256" key="9">
    <source>
        <dbReference type="SAM" id="Phobius"/>
    </source>
</evidence>
<keyword evidence="11" id="KW-1185">Reference proteome</keyword>
<dbReference type="InterPro" id="IPR029044">
    <property type="entry name" value="Nucleotide-diphossugar_trans"/>
</dbReference>
<evidence type="ECO:0000313" key="11">
    <source>
        <dbReference type="Proteomes" id="UP000239899"/>
    </source>
</evidence>
<protein>
    <recommendedName>
        <fullName evidence="7">3-deoxy-manno-octulosonate cytidylyltransferase</fullName>
        <ecNumber evidence="7">2.7.7.38</ecNumber>
    </recommendedName>
    <alternativeName>
        <fullName evidence="8">CMP-2-keto-3-deoxyoctulosonic acid synthase</fullName>
    </alternativeName>
</protein>
<dbReference type="InterPro" id="IPR004528">
    <property type="entry name" value="KdsB"/>
</dbReference>
<comment type="similarity">
    <text evidence="6">Belongs to the KdsB family.</text>
</comment>
<dbReference type="Gene3D" id="3.90.550.10">
    <property type="entry name" value="Spore Coat Polysaccharide Biosynthesis Protein SpsA, Chain A"/>
    <property type="match status" value="1"/>
</dbReference>
<dbReference type="AlphaFoldDB" id="A0A2P6TFE3"/>
<evidence type="ECO:0000256" key="3">
    <source>
        <dbReference type="ARBA" id="ARBA00022695"/>
    </source>
</evidence>
<dbReference type="GO" id="GO:1901137">
    <property type="term" value="P:carbohydrate derivative biosynthetic process"/>
    <property type="evidence" value="ECO:0007669"/>
    <property type="project" value="UniProtKB-ARBA"/>
</dbReference>
<dbReference type="SUPFAM" id="SSF53448">
    <property type="entry name" value="Nucleotide-diphospho-sugar transferases"/>
    <property type="match status" value="1"/>
</dbReference>
<dbReference type="GO" id="GO:0005829">
    <property type="term" value="C:cytosol"/>
    <property type="evidence" value="ECO:0007669"/>
    <property type="project" value="TreeGrafter"/>
</dbReference>
<accession>A0A2P6TFE3</accession>
<evidence type="ECO:0000256" key="7">
    <source>
        <dbReference type="ARBA" id="ARBA00066873"/>
    </source>
</evidence>
<evidence type="ECO:0000256" key="1">
    <source>
        <dbReference type="ARBA" id="ARBA00004370"/>
    </source>
</evidence>
<evidence type="ECO:0000256" key="2">
    <source>
        <dbReference type="ARBA" id="ARBA00022679"/>
    </source>
</evidence>
<dbReference type="EC" id="2.7.7.38" evidence="7"/>
<keyword evidence="9" id="KW-0472">Membrane</keyword>
<dbReference type="Proteomes" id="UP000239899">
    <property type="component" value="Unassembled WGS sequence"/>
</dbReference>
<dbReference type="GO" id="GO:0016020">
    <property type="term" value="C:membrane"/>
    <property type="evidence" value="ECO:0007669"/>
    <property type="project" value="UniProtKB-SubCell"/>
</dbReference>
<dbReference type="OrthoDB" id="10262032at2759"/>
<evidence type="ECO:0000256" key="8">
    <source>
        <dbReference type="ARBA" id="ARBA00082857"/>
    </source>
</evidence>
<dbReference type="GO" id="GO:0044281">
    <property type="term" value="P:small molecule metabolic process"/>
    <property type="evidence" value="ECO:0007669"/>
    <property type="project" value="UniProtKB-ARBA"/>
</dbReference>
<dbReference type="CDD" id="cd02517">
    <property type="entry name" value="CMP-KDO-Synthetase"/>
    <property type="match status" value="1"/>
</dbReference>
<dbReference type="PANTHER" id="PTHR42866:SF2">
    <property type="entry name" value="3-DEOXY-MANNO-OCTULOSONATE CYTIDYLYLTRANSFERASE, MITOCHONDRIAL"/>
    <property type="match status" value="1"/>
</dbReference>
<organism evidence="10 11">
    <name type="scientific">Chlorella sorokiniana</name>
    <name type="common">Freshwater green alga</name>
    <dbReference type="NCBI Taxonomy" id="3076"/>
    <lineage>
        <taxon>Eukaryota</taxon>
        <taxon>Viridiplantae</taxon>
        <taxon>Chlorophyta</taxon>
        <taxon>core chlorophytes</taxon>
        <taxon>Trebouxiophyceae</taxon>
        <taxon>Chlorellales</taxon>
        <taxon>Chlorellaceae</taxon>
        <taxon>Chlorella clade</taxon>
        <taxon>Chlorella</taxon>
    </lineage>
</organism>
<evidence type="ECO:0000256" key="6">
    <source>
        <dbReference type="ARBA" id="ARBA00060845"/>
    </source>
</evidence>
<evidence type="ECO:0000313" key="10">
    <source>
        <dbReference type="EMBL" id="PRW32680.1"/>
    </source>
</evidence>
<sequence length="312" mass="34760">MPAAKQEEEQAGREGSAASHLLAFALGAVSVGAALLVRVLQKKLRKRRRVVGVLPARYQSSRFPGKPLVPILGKPMILRTYEQACKAKTLDAVIVATDDERIAEACRAAGAQVVMTHPDCANGTERCEEAVSKLKRQYDIVVNIQGDEPLIEPECIDAVVQALQDSPDAVYSTACTPLAHKEVPLRQRVKCITDQNGYAIYFSRGVLPSNKDGEVRSYPTPFQEKPYLLHLGLQCYDRQFLRHYCRMPPTPLQMMEDLEQLKPMMEDLEQLKVLENGHRMKVVVVDHSAHGVDLPEDVASIEQLLKQRLGVQ</sequence>
<dbReference type="NCBIfam" id="TIGR00466">
    <property type="entry name" value="kdsB"/>
    <property type="match status" value="1"/>
</dbReference>
<dbReference type="InterPro" id="IPR003329">
    <property type="entry name" value="Cytidylyl_trans"/>
</dbReference>
<dbReference type="NCBIfam" id="NF003950">
    <property type="entry name" value="PRK05450.1-3"/>
    <property type="match status" value="1"/>
</dbReference>
<keyword evidence="9" id="KW-1133">Transmembrane helix</keyword>
<comment type="catalytic activity">
    <reaction evidence="4">
        <text>3-deoxy-alpha-D-manno-oct-2-ulosonate + CTP = CMP-3-deoxy-beta-D-manno-octulosonate + diphosphate</text>
        <dbReference type="Rhea" id="RHEA:23448"/>
        <dbReference type="ChEBI" id="CHEBI:33019"/>
        <dbReference type="ChEBI" id="CHEBI:37563"/>
        <dbReference type="ChEBI" id="CHEBI:85986"/>
        <dbReference type="ChEBI" id="CHEBI:85987"/>
        <dbReference type="EC" id="2.7.7.38"/>
    </reaction>
</comment>
<evidence type="ECO:0000256" key="4">
    <source>
        <dbReference type="ARBA" id="ARBA00050198"/>
    </source>
</evidence>